<keyword evidence="10" id="KW-0325">Glycoprotein</keyword>
<evidence type="ECO:0000256" key="12">
    <source>
        <dbReference type="SAM" id="Phobius"/>
    </source>
</evidence>
<keyword evidence="9" id="KW-0675">Receptor</keyword>
<dbReference type="CDD" id="cd13954">
    <property type="entry name" value="7tmA_OR"/>
    <property type="match status" value="1"/>
</dbReference>
<evidence type="ECO:0000256" key="8">
    <source>
        <dbReference type="ARBA" id="ARBA00023136"/>
    </source>
</evidence>
<keyword evidence="2" id="KW-1003">Cell membrane</keyword>
<organism evidence="14 15">
    <name type="scientific">Hymenochirus boettgeri</name>
    <name type="common">Congo dwarf clawed frog</name>
    <dbReference type="NCBI Taxonomy" id="247094"/>
    <lineage>
        <taxon>Eukaryota</taxon>
        <taxon>Metazoa</taxon>
        <taxon>Chordata</taxon>
        <taxon>Craniata</taxon>
        <taxon>Vertebrata</taxon>
        <taxon>Euteleostomi</taxon>
        <taxon>Amphibia</taxon>
        <taxon>Batrachia</taxon>
        <taxon>Anura</taxon>
        <taxon>Pipoidea</taxon>
        <taxon>Pipidae</taxon>
        <taxon>Pipinae</taxon>
        <taxon>Hymenochirus</taxon>
    </lineage>
</organism>
<reference evidence="14" key="1">
    <citation type="thesis" date="2020" institute="ProQuest LLC" country="789 East Eisenhower Parkway, Ann Arbor, MI, USA">
        <title>Comparative Genomics and Chromosome Evolution.</title>
        <authorList>
            <person name="Mudd A.B."/>
        </authorList>
    </citation>
    <scope>NUCLEOTIDE SEQUENCE</scope>
    <source>
        <strain evidence="14">Female2</strain>
        <tissue evidence="14">Blood</tissue>
    </source>
</reference>
<feature type="transmembrane region" description="Helical" evidence="12">
    <location>
        <begin position="267"/>
        <end position="286"/>
    </location>
</feature>
<feature type="transmembrane region" description="Helical" evidence="12">
    <location>
        <begin position="135"/>
        <end position="155"/>
    </location>
</feature>
<dbReference type="PROSITE" id="PS50262">
    <property type="entry name" value="G_PROTEIN_RECEP_F1_2"/>
    <property type="match status" value="1"/>
</dbReference>
<evidence type="ECO:0000313" key="14">
    <source>
        <dbReference type="EMBL" id="KAG8429989.1"/>
    </source>
</evidence>
<dbReference type="Pfam" id="PF13853">
    <property type="entry name" value="7tm_4"/>
    <property type="match status" value="1"/>
</dbReference>
<feature type="transmembrane region" description="Helical" evidence="12">
    <location>
        <begin position="236"/>
        <end position="255"/>
    </location>
</feature>
<proteinExistence type="predicted"/>
<dbReference type="InterPro" id="IPR050516">
    <property type="entry name" value="Olfactory_GPCR"/>
</dbReference>
<evidence type="ECO:0000256" key="2">
    <source>
        <dbReference type="ARBA" id="ARBA00022475"/>
    </source>
</evidence>
<feature type="transmembrane region" description="Helical" evidence="12">
    <location>
        <begin position="56"/>
        <end position="76"/>
    </location>
</feature>
<accession>A0A8T2IBP7</accession>
<evidence type="ECO:0000256" key="3">
    <source>
        <dbReference type="ARBA" id="ARBA00022606"/>
    </source>
</evidence>
<evidence type="ECO:0000256" key="10">
    <source>
        <dbReference type="ARBA" id="ARBA00023180"/>
    </source>
</evidence>
<keyword evidence="8 12" id="KW-0472">Membrane</keyword>
<evidence type="ECO:0000313" key="15">
    <source>
        <dbReference type="Proteomes" id="UP000812440"/>
    </source>
</evidence>
<comment type="caution">
    <text evidence="14">The sequence shown here is derived from an EMBL/GenBank/DDBJ whole genome shotgun (WGS) entry which is preliminary data.</text>
</comment>
<keyword evidence="3" id="KW-0716">Sensory transduction</keyword>
<evidence type="ECO:0000259" key="13">
    <source>
        <dbReference type="PROSITE" id="PS50262"/>
    </source>
</evidence>
<dbReference type="EMBL" id="JAACNH010001842">
    <property type="protein sequence ID" value="KAG8429989.1"/>
    <property type="molecule type" value="Genomic_DNA"/>
</dbReference>
<evidence type="ECO:0000256" key="1">
    <source>
        <dbReference type="ARBA" id="ARBA00004651"/>
    </source>
</evidence>
<dbReference type="InterPro" id="IPR017452">
    <property type="entry name" value="GPCR_Rhodpsn_7TM"/>
</dbReference>
<dbReference type="GO" id="GO:0004930">
    <property type="term" value="F:G protein-coupled receptor activity"/>
    <property type="evidence" value="ECO:0007669"/>
    <property type="project" value="UniProtKB-KW"/>
</dbReference>
<dbReference type="InterPro" id="IPR000725">
    <property type="entry name" value="Olfact_rcpt"/>
</dbReference>
<sequence length="316" mass="36341">MNTSEFIIQGFSDNPELQFPIFLLFLFIYLFNVLGNLIIFFAVLLNSHLHTPMYILLLNLSVSDMAFTQAILPKFLHMVFTQRKTITFRDCMTQMYVFSVAACSEHCLLTAMAYDRYVAICDPLHYVTHMSLRRCALLITITWIAGFLTPTGHVISLSNLSYCSGHVIDHFYCDSKPLLKLSCTDTSNVDLLNYIIGTLLYLNCFLLTLISYIYIISTILKIKSTEGRHKAFSTCASHLTCVLILYGTIVFLYLRPTSSYSLHREKYFGLMLVVLIPSLNPLIYTLKNKEFQSAFQKLCQSYYSFDYFQGEGVRKR</sequence>
<dbReference type="AlphaFoldDB" id="A0A8T2IBP7"/>
<dbReference type="FunFam" id="1.20.1070.10:FF:000010">
    <property type="entry name" value="Olfactory receptor"/>
    <property type="match status" value="1"/>
</dbReference>
<keyword evidence="6 12" id="KW-1133">Transmembrane helix</keyword>
<evidence type="ECO:0000256" key="6">
    <source>
        <dbReference type="ARBA" id="ARBA00022989"/>
    </source>
</evidence>
<feature type="transmembrane region" description="Helical" evidence="12">
    <location>
        <begin position="20"/>
        <end position="44"/>
    </location>
</feature>
<dbReference type="Proteomes" id="UP000812440">
    <property type="component" value="Unassembled WGS sequence"/>
</dbReference>
<dbReference type="GO" id="GO:0005886">
    <property type="term" value="C:plasma membrane"/>
    <property type="evidence" value="ECO:0007669"/>
    <property type="project" value="UniProtKB-SubCell"/>
</dbReference>
<keyword evidence="11" id="KW-0807">Transducer</keyword>
<keyword evidence="5" id="KW-0552">Olfaction</keyword>
<dbReference type="PANTHER" id="PTHR26452">
    <property type="entry name" value="OLFACTORY RECEPTOR"/>
    <property type="match status" value="1"/>
</dbReference>
<keyword evidence="7" id="KW-0297">G-protein coupled receptor</keyword>
<name>A0A8T2IBP7_9PIPI</name>
<keyword evidence="4 12" id="KW-0812">Transmembrane</keyword>
<feature type="domain" description="G-protein coupled receptors family 1 profile" evidence="13">
    <location>
        <begin position="35"/>
        <end position="284"/>
    </location>
</feature>
<dbReference type="PRINTS" id="PR00237">
    <property type="entry name" value="GPCRRHODOPSN"/>
</dbReference>
<comment type="subcellular location">
    <subcellularLocation>
        <location evidence="1">Cell membrane</location>
        <topology evidence="1">Multi-pass membrane protein</topology>
    </subcellularLocation>
</comment>
<dbReference type="OrthoDB" id="2105199at2759"/>
<evidence type="ECO:0000256" key="5">
    <source>
        <dbReference type="ARBA" id="ARBA00022725"/>
    </source>
</evidence>
<dbReference type="PRINTS" id="PR00245">
    <property type="entry name" value="OLFACTORYR"/>
</dbReference>
<evidence type="ECO:0000256" key="9">
    <source>
        <dbReference type="ARBA" id="ARBA00023170"/>
    </source>
</evidence>
<dbReference type="GO" id="GO:0004984">
    <property type="term" value="F:olfactory receptor activity"/>
    <property type="evidence" value="ECO:0007669"/>
    <property type="project" value="InterPro"/>
</dbReference>
<dbReference type="Gene3D" id="1.20.1070.10">
    <property type="entry name" value="Rhodopsin 7-helix transmembrane proteins"/>
    <property type="match status" value="1"/>
</dbReference>
<dbReference type="InterPro" id="IPR000276">
    <property type="entry name" value="GPCR_Rhodpsn"/>
</dbReference>
<gene>
    <name evidence="14" type="ORF">GDO86_018701</name>
</gene>
<keyword evidence="15" id="KW-1185">Reference proteome</keyword>
<protein>
    <recommendedName>
        <fullName evidence="13">G-protein coupled receptors family 1 profile domain-containing protein</fullName>
    </recommendedName>
</protein>
<dbReference type="SUPFAM" id="SSF81321">
    <property type="entry name" value="Family A G protein-coupled receptor-like"/>
    <property type="match status" value="1"/>
</dbReference>
<feature type="transmembrane region" description="Helical" evidence="12">
    <location>
        <begin position="194"/>
        <end position="215"/>
    </location>
</feature>
<evidence type="ECO:0000256" key="4">
    <source>
        <dbReference type="ARBA" id="ARBA00022692"/>
    </source>
</evidence>
<evidence type="ECO:0000256" key="11">
    <source>
        <dbReference type="ARBA" id="ARBA00023224"/>
    </source>
</evidence>
<evidence type="ECO:0000256" key="7">
    <source>
        <dbReference type="ARBA" id="ARBA00023040"/>
    </source>
</evidence>